<dbReference type="GO" id="GO:0006633">
    <property type="term" value="P:fatty acid biosynthetic process"/>
    <property type="evidence" value="ECO:0007669"/>
    <property type="project" value="TreeGrafter"/>
</dbReference>
<comment type="catalytic activity">
    <reaction evidence="12">
        <text>a fatty acyl-[ACP] + malonyl-[ACP] + H(+) = a 3-oxoacyl-[ACP] + holo-[ACP] + CO2</text>
        <dbReference type="Rhea" id="RHEA:22836"/>
        <dbReference type="Rhea" id="RHEA-COMP:9623"/>
        <dbReference type="Rhea" id="RHEA-COMP:9685"/>
        <dbReference type="Rhea" id="RHEA-COMP:9916"/>
        <dbReference type="Rhea" id="RHEA-COMP:14125"/>
        <dbReference type="ChEBI" id="CHEBI:15378"/>
        <dbReference type="ChEBI" id="CHEBI:16526"/>
        <dbReference type="ChEBI" id="CHEBI:64479"/>
        <dbReference type="ChEBI" id="CHEBI:78449"/>
        <dbReference type="ChEBI" id="CHEBI:78776"/>
        <dbReference type="ChEBI" id="CHEBI:138651"/>
        <dbReference type="EC" id="2.3.1.41"/>
    </reaction>
    <physiologicalReaction direction="left-to-right" evidence="12">
        <dbReference type="Rhea" id="RHEA:22837"/>
    </physiologicalReaction>
</comment>
<dbReference type="Proteomes" id="UP000326354">
    <property type="component" value="Chromosome"/>
</dbReference>
<dbReference type="SMART" id="SM00825">
    <property type="entry name" value="PKS_KS"/>
    <property type="match status" value="1"/>
</dbReference>
<dbReference type="Pfam" id="PF02801">
    <property type="entry name" value="Ketoacyl-synt_C"/>
    <property type="match status" value="1"/>
</dbReference>
<evidence type="ECO:0000256" key="11">
    <source>
        <dbReference type="ARBA" id="ARBA00048121"/>
    </source>
</evidence>
<dbReference type="GO" id="GO:0005829">
    <property type="term" value="C:cytosol"/>
    <property type="evidence" value="ECO:0007669"/>
    <property type="project" value="TreeGrafter"/>
</dbReference>
<dbReference type="Pfam" id="PF00109">
    <property type="entry name" value="ketoacyl-synt"/>
    <property type="match status" value="1"/>
</dbReference>
<gene>
    <name evidence="15" type="ORF">UABAM_02655</name>
</gene>
<dbReference type="AlphaFoldDB" id="A0A5S9ILW4"/>
<reference evidence="15 16" key="1">
    <citation type="submission" date="2019-08" db="EMBL/GenBank/DDBJ databases">
        <title>Complete genome sequence of Candidatus Uab amorphum.</title>
        <authorList>
            <person name="Shiratori T."/>
            <person name="Suzuki S."/>
            <person name="Kakizawa Y."/>
            <person name="Ishida K."/>
        </authorList>
    </citation>
    <scope>NUCLEOTIDE SEQUENCE [LARGE SCALE GENOMIC DNA]</scope>
    <source>
        <strain evidence="15 16">SRT547</strain>
    </source>
</reference>
<dbReference type="InterPro" id="IPR014030">
    <property type="entry name" value="Ketoacyl_synth_N"/>
</dbReference>
<evidence type="ECO:0000256" key="10">
    <source>
        <dbReference type="ARBA" id="ARBA00042143"/>
    </source>
</evidence>
<dbReference type="CDD" id="cd00834">
    <property type="entry name" value="KAS_I_II"/>
    <property type="match status" value="1"/>
</dbReference>
<dbReference type="PANTHER" id="PTHR11712">
    <property type="entry name" value="POLYKETIDE SYNTHASE-RELATED"/>
    <property type="match status" value="1"/>
</dbReference>
<dbReference type="InterPro" id="IPR014031">
    <property type="entry name" value="Ketoacyl_synth_C"/>
</dbReference>
<dbReference type="PROSITE" id="PS52004">
    <property type="entry name" value="KS3_2"/>
    <property type="match status" value="1"/>
</dbReference>
<dbReference type="EMBL" id="AP019860">
    <property type="protein sequence ID" value="BBM84298.1"/>
    <property type="molecule type" value="Genomic_DNA"/>
</dbReference>
<dbReference type="SUPFAM" id="SSF53901">
    <property type="entry name" value="Thiolase-like"/>
    <property type="match status" value="2"/>
</dbReference>
<evidence type="ECO:0000256" key="5">
    <source>
        <dbReference type="ARBA" id="ARBA00022490"/>
    </source>
</evidence>
<evidence type="ECO:0000256" key="9">
    <source>
        <dbReference type="ARBA" id="ARBA00041620"/>
    </source>
</evidence>
<comment type="catalytic activity">
    <reaction evidence="11">
        <text>(3Z)-decenoyl-[ACP] + malonyl-[ACP] + H(+) = 3-oxo-(5Z)-dodecenoyl-[ACP] + holo-[ACP] + CO2</text>
        <dbReference type="Rhea" id="RHEA:54940"/>
        <dbReference type="Rhea" id="RHEA-COMP:9623"/>
        <dbReference type="Rhea" id="RHEA-COMP:9685"/>
        <dbReference type="Rhea" id="RHEA-COMP:9927"/>
        <dbReference type="Rhea" id="RHEA-COMP:14042"/>
        <dbReference type="ChEBI" id="CHEBI:15378"/>
        <dbReference type="ChEBI" id="CHEBI:16526"/>
        <dbReference type="ChEBI" id="CHEBI:64479"/>
        <dbReference type="ChEBI" id="CHEBI:78449"/>
        <dbReference type="ChEBI" id="CHEBI:78798"/>
        <dbReference type="ChEBI" id="CHEBI:138410"/>
    </reaction>
    <physiologicalReaction direction="left-to-right" evidence="11">
        <dbReference type="Rhea" id="RHEA:54941"/>
    </physiologicalReaction>
</comment>
<evidence type="ECO:0000256" key="13">
    <source>
        <dbReference type="RuleBase" id="RU003694"/>
    </source>
</evidence>
<comment type="subcellular location">
    <subcellularLocation>
        <location evidence="1">Cytoplasm</location>
    </subcellularLocation>
</comment>
<dbReference type="KEGG" id="uam:UABAM_02655"/>
<evidence type="ECO:0000256" key="8">
    <source>
        <dbReference type="ARBA" id="ARBA00039450"/>
    </source>
</evidence>
<dbReference type="OrthoDB" id="292158at2"/>
<name>A0A5S9ILW4_UABAM</name>
<evidence type="ECO:0000256" key="6">
    <source>
        <dbReference type="ARBA" id="ARBA00022679"/>
    </source>
</evidence>
<feature type="domain" description="Ketosynthase family 3 (KS3)" evidence="14">
    <location>
        <begin position="2"/>
        <end position="395"/>
    </location>
</feature>
<sequence>MDNRVVITGLGITSSLGHSLDEVSSALAQGQSNIQLQEDNKQFGFQSLLQAMIPPQNKYKIERRKKRFLSESAIYTALCWLKTVDENNLDPQQFTGPDVGIILGNDSSAQPLEDLVATLQKYKETHFLGSTMVIKVMNSCCSMNLGPLIGAQGINITASANDASGAHALGYAFNLVKSGKQQAIITGGFQELHWIAMASFDALGIFAQSLEPKTACRPFDGERIGTVPGGGGALLVMENLERAQRLGHKIYGEVIGYGFNSGDKSVAQYERCMRKALHNAKIDPNDIDYINANASGIAADNLEAQAIYNVFGPQTFVSSTKSITGHELWMSGASEVLYSLLMMRDGFIAPSLNFQQNNDIPHINIVTETLQRKPRTVLSNTFGLGGTNACIIIREY</sequence>
<dbReference type="InterPro" id="IPR016039">
    <property type="entry name" value="Thiolase-like"/>
</dbReference>
<keyword evidence="16" id="KW-1185">Reference proteome</keyword>
<comment type="subunit">
    <text evidence="3">Homodimer.</text>
</comment>
<dbReference type="GO" id="GO:0004315">
    <property type="term" value="F:3-oxoacyl-[acyl-carrier-protein] synthase activity"/>
    <property type="evidence" value="ECO:0007669"/>
    <property type="project" value="UniProtKB-EC"/>
</dbReference>
<evidence type="ECO:0000256" key="4">
    <source>
        <dbReference type="ARBA" id="ARBA00013191"/>
    </source>
</evidence>
<dbReference type="PANTHER" id="PTHR11712:SF306">
    <property type="entry name" value="3-OXOACYL-[ACYL-CARRIER-PROTEIN] SYNTHASE 1"/>
    <property type="match status" value="1"/>
</dbReference>
<proteinExistence type="inferred from homology"/>
<dbReference type="InterPro" id="IPR000794">
    <property type="entry name" value="Beta-ketoacyl_synthase"/>
</dbReference>
<evidence type="ECO:0000313" key="16">
    <source>
        <dbReference type="Proteomes" id="UP000326354"/>
    </source>
</evidence>
<evidence type="ECO:0000256" key="12">
    <source>
        <dbReference type="ARBA" id="ARBA00048506"/>
    </source>
</evidence>
<comment type="similarity">
    <text evidence="2 13">Belongs to the thiolase-like superfamily. Beta-ketoacyl-ACP synthases family.</text>
</comment>
<evidence type="ECO:0000256" key="1">
    <source>
        <dbReference type="ARBA" id="ARBA00004496"/>
    </source>
</evidence>
<dbReference type="EC" id="2.3.1.41" evidence="4"/>
<keyword evidence="7" id="KW-0012">Acyltransferase</keyword>
<dbReference type="InterPro" id="IPR020841">
    <property type="entry name" value="PKS_Beta-ketoAc_synthase_dom"/>
</dbReference>
<evidence type="ECO:0000256" key="2">
    <source>
        <dbReference type="ARBA" id="ARBA00008467"/>
    </source>
</evidence>
<organism evidence="15 16">
    <name type="scientific">Uabimicrobium amorphum</name>
    <dbReference type="NCBI Taxonomy" id="2596890"/>
    <lineage>
        <taxon>Bacteria</taxon>
        <taxon>Pseudomonadati</taxon>
        <taxon>Planctomycetota</taxon>
        <taxon>Candidatus Uabimicrobiia</taxon>
        <taxon>Candidatus Uabimicrobiales</taxon>
        <taxon>Candidatus Uabimicrobiaceae</taxon>
        <taxon>Candidatus Uabimicrobium</taxon>
    </lineage>
</organism>
<dbReference type="RefSeq" id="WP_151968460.1">
    <property type="nucleotide sequence ID" value="NZ_AP019860.1"/>
</dbReference>
<evidence type="ECO:0000259" key="14">
    <source>
        <dbReference type="PROSITE" id="PS52004"/>
    </source>
</evidence>
<evidence type="ECO:0000313" key="15">
    <source>
        <dbReference type="EMBL" id="BBM84298.1"/>
    </source>
</evidence>
<evidence type="ECO:0000256" key="3">
    <source>
        <dbReference type="ARBA" id="ARBA00011738"/>
    </source>
</evidence>
<keyword evidence="6 13" id="KW-0808">Transferase</keyword>
<evidence type="ECO:0000256" key="7">
    <source>
        <dbReference type="ARBA" id="ARBA00023315"/>
    </source>
</evidence>
<accession>A0A5S9ILW4</accession>
<keyword evidence="5" id="KW-0963">Cytoplasm</keyword>
<protein>
    <recommendedName>
        <fullName evidence="8">3-oxoacyl-[acyl-carrier-protein] synthase 1</fullName>
        <ecNumber evidence="4">2.3.1.41</ecNumber>
    </recommendedName>
    <alternativeName>
        <fullName evidence="9">3-oxoacyl-[acyl-carrier-protein] synthase I</fullName>
    </alternativeName>
    <alternativeName>
        <fullName evidence="10">Beta-ketoacyl-ACP synthase I</fullName>
    </alternativeName>
</protein>
<dbReference type="Gene3D" id="3.40.47.10">
    <property type="match status" value="1"/>
</dbReference>